<reference evidence="2" key="1">
    <citation type="submission" date="2014-05" db="EMBL/GenBank/DDBJ databases">
        <authorList>
            <person name="Chronopoulou M."/>
        </authorList>
    </citation>
    <scope>NUCLEOTIDE SEQUENCE</scope>
    <source>
        <tissue evidence="2">Whole organism</tissue>
    </source>
</reference>
<dbReference type="EMBL" id="HACA01013193">
    <property type="protein sequence ID" value="CDW30554.1"/>
    <property type="molecule type" value="Transcribed_RNA"/>
</dbReference>
<proteinExistence type="predicted"/>
<accession>A0A0K2TX20</accession>
<sequence length="1447" mass="157507">MEGGGGEAQLVIAGDQQLVLSASDAAQLLAQAGIQLSDQDQVIIGGTEDGHIQLGVDPNGGAGLSEEEAAALQQQQEELAVAESHGEILYIDPNDPQAAALLEQAGLTLGPDGTVQAIQGHLEEGSLVEDVKEESVLLPLAQETHLEHSLVEEKPTSLIEAQKQILEGELLEATPGAVSHEPEAPHIPQDIKPILTPSAPVAPPVKKVSSSNLVTDQQQQQLQQRYTTSTGSQQVVQVGPDQQQVMYSVTSEDGKTQQYMMLCPKDMDQQTLIRTLVKQITSDPNNRGRKTIRITKQKSTSKTPNKTVSKSRQIQNHQQRRVLHPSSRAQQQNALPQQTIASPQPQQRIIQQTSEPDLLDSALMAIENTKEGGIEGVATQDFLSSSNPQGDNLPSEVLGQPQQLSQGDPTATRVFVRCNYCNDFRTILNSETWESILNHILPVAKEELHTSFYGDLSKHFVRTLRIQVNGRQIVKTGTLMIPQCEVILTHSLICLKTKREFLLDKPNANFVADLAKHIKNTQFGTNRGNSLLCVFCNSPYTYEDYIRHVTPHQDAILATLNCFAGAYCATSYENMMKHFDPSSQNVCQICQEIEQADLRFQPCTKFSSEYNCTKKLQFAIDCFREKYGDNGFMRLNTSSVTRCSVCKNSQNVYCAVFHISTTVLAEDTQEVHDVDSQLCVCINCQKQFINIVMKEQDFEKKLKLFQLKNMEQLCSCLRVILNQATAVCQQKNALIYTVQENLSNPTASIHSVRSADVAEVMPITKLMALSETDITTSRIKASYQCDLCGFYIDLTSLISNPNQTQKNDMILGVVLEHMVPHTESLIGVITSSAANQTFNLKFEVVGRVSEAAGVRKIHLSLQRKFKSASSNMEIPLDKDEEKTMLQIRAGVKSERKNYVAVRSSIASISTNNKGLHKIEGATSANQLIEVNKFIDRQRGKFSLLAQCGCNTTLLSLYAECRLCTKFSYPDFRLCGTIASVDLCENCVDTVLTLCLPTEPEVLASPEPCLVLGEEKPVGHRLVLSNNLKKWLSIDGVNLIKKTVDEYEDTKLFDTSALLLSALRKHLVAALRKCWLDSSVMTVAAGFCVTDTFLSGSTEVDIKKPEEVKVKILAKKTIAPPGGTKTGAMTIRTVASSNRNGSSTSSTNAPPVRRRVIISNGSTGRVVNLAEAAQTASNSTTSSTSNDKEEEESVSAIQSFLEQTSSSSKSSVLDDVKVPAGIKITAAGKGVVNIRAIAESRASRVAVSPAKNKTIMKTVINSSASTNKSNTSVTSSTISTPTSSTVTLTATPPATVPSSSSSSVTSISSTTKNSEDKLSSLADLSPEATTITTTPAAMDIADVSSSIDSKIVTTTELLQVVKHEVEDCSNYTLETPAKKKRINSSGESTSNDAVHVPLTPTITSSLSSSPLTTLTTTASTPTTTESTPEVETNSRSKRKRKEKKIFDL</sequence>
<evidence type="ECO:0000313" key="2">
    <source>
        <dbReference type="EMBL" id="CDW30554.1"/>
    </source>
</evidence>
<feature type="compositionally biased region" description="Low complexity" evidence="1">
    <location>
        <begin position="1399"/>
        <end position="1426"/>
    </location>
</feature>
<feature type="compositionally biased region" description="Low complexity" evidence="1">
    <location>
        <begin position="204"/>
        <end position="224"/>
    </location>
</feature>
<feature type="compositionally biased region" description="Basic residues" evidence="1">
    <location>
        <begin position="1434"/>
        <end position="1447"/>
    </location>
</feature>
<feature type="region of interest" description="Disordered" evidence="1">
    <location>
        <begin position="280"/>
        <end position="348"/>
    </location>
</feature>
<name>A0A0K2TX20_LEPSM</name>
<feature type="region of interest" description="Disordered" evidence="1">
    <location>
        <begin position="1399"/>
        <end position="1447"/>
    </location>
</feature>
<feature type="compositionally biased region" description="Low complexity" evidence="1">
    <location>
        <begin position="1170"/>
        <end position="1184"/>
    </location>
</feature>
<feature type="region of interest" description="Disordered" evidence="1">
    <location>
        <begin position="381"/>
        <end position="407"/>
    </location>
</feature>
<feature type="compositionally biased region" description="Polar residues" evidence="1">
    <location>
        <begin position="381"/>
        <end position="392"/>
    </location>
</feature>
<feature type="region of interest" description="Disordered" evidence="1">
    <location>
        <begin position="1170"/>
        <end position="1201"/>
    </location>
</feature>
<feature type="compositionally biased region" description="Low complexity" evidence="1">
    <location>
        <begin position="1135"/>
        <end position="1147"/>
    </location>
</feature>
<feature type="compositionally biased region" description="Low complexity" evidence="1">
    <location>
        <begin position="1264"/>
        <end position="1311"/>
    </location>
</feature>
<feature type="region of interest" description="Disordered" evidence="1">
    <location>
        <begin position="1264"/>
        <end position="1320"/>
    </location>
</feature>
<feature type="compositionally biased region" description="Basic residues" evidence="1">
    <location>
        <begin position="287"/>
        <end position="296"/>
    </location>
</feature>
<feature type="region of interest" description="Disordered" evidence="1">
    <location>
        <begin position="1133"/>
        <end position="1153"/>
    </location>
</feature>
<protein>
    <submittedName>
        <fullName evidence="2">Uncharacterized protein</fullName>
    </submittedName>
</protein>
<dbReference type="OrthoDB" id="10491656at2759"/>
<feature type="compositionally biased region" description="Polar residues" evidence="1">
    <location>
        <begin position="297"/>
        <end position="317"/>
    </location>
</feature>
<evidence type="ECO:0000256" key="1">
    <source>
        <dbReference type="SAM" id="MobiDB-lite"/>
    </source>
</evidence>
<organism evidence="2">
    <name type="scientific">Lepeophtheirus salmonis</name>
    <name type="common">Salmon louse</name>
    <name type="synonym">Caligus salmonis</name>
    <dbReference type="NCBI Taxonomy" id="72036"/>
    <lineage>
        <taxon>Eukaryota</taxon>
        <taxon>Metazoa</taxon>
        <taxon>Ecdysozoa</taxon>
        <taxon>Arthropoda</taxon>
        <taxon>Crustacea</taxon>
        <taxon>Multicrustacea</taxon>
        <taxon>Hexanauplia</taxon>
        <taxon>Copepoda</taxon>
        <taxon>Siphonostomatoida</taxon>
        <taxon>Caligidae</taxon>
        <taxon>Lepeophtheirus</taxon>
    </lineage>
</organism>
<feature type="region of interest" description="Disordered" evidence="1">
    <location>
        <begin position="177"/>
        <end position="234"/>
    </location>
</feature>
<feature type="compositionally biased region" description="Polar residues" evidence="1">
    <location>
        <begin position="327"/>
        <end position="348"/>
    </location>
</feature>